<evidence type="ECO:0000313" key="3">
    <source>
        <dbReference type="EMBL" id="KUG55714.1"/>
    </source>
</evidence>
<name>A0A0W8I8U8_9MICO</name>
<dbReference type="SUPFAM" id="SSF51306">
    <property type="entry name" value="LexA/Signal peptidase"/>
    <property type="match status" value="1"/>
</dbReference>
<gene>
    <name evidence="3" type="ORF">AVL62_05345</name>
</gene>
<feature type="region of interest" description="Disordered" evidence="1">
    <location>
        <begin position="1"/>
        <end position="21"/>
    </location>
</feature>
<evidence type="ECO:0000256" key="1">
    <source>
        <dbReference type="SAM" id="MobiDB-lite"/>
    </source>
</evidence>
<evidence type="ECO:0000259" key="2">
    <source>
        <dbReference type="Pfam" id="PF00717"/>
    </source>
</evidence>
<organism evidence="3 4">
    <name type="scientific">Serinicoccus chungangensis</name>
    <dbReference type="NCBI Taxonomy" id="767452"/>
    <lineage>
        <taxon>Bacteria</taxon>
        <taxon>Bacillati</taxon>
        <taxon>Actinomycetota</taxon>
        <taxon>Actinomycetes</taxon>
        <taxon>Micrococcales</taxon>
        <taxon>Ornithinimicrobiaceae</taxon>
        <taxon>Serinicoccus</taxon>
    </lineage>
</organism>
<protein>
    <recommendedName>
        <fullName evidence="2">Peptidase S24/S26A/S26B/S26C domain-containing protein</fullName>
    </recommendedName>
</protein>
<dbReference type="Gene3D" id="2.10.109.10">
    <property type="entry name" value="Umud Fragment, subunit A"/>
    <property type="match status" value="1"/>
</dbReference>
<accession>A0A0W8I8U8</accession>
<proteinExistence type="predicted"/>
<dbReference type="Proteomes" id="UP000054837">
    <property type="component" value="Unassembled WGS sequence"/>
</dbReference>
<dbReference type="Pfam" id="PF00717">
    <property type="entry name" value="Peptidase_S24"/>
    <property type="match status" value="1"/>
</dbReference>
<reference evidence="3 4" key="1">
    <citation type="submission" date="2015-12" db="EMBL/GenBank/DDBJ databases">
        <title>Serinicoccus chungangenesis strain CD08_5 genome sequencing and assembly.</title>
        <authorList>
            <person name="Chander A.M."/>
            <person name="Kaur G."/>
            <person name="Nair G.R."/>
            <person name="Dhawan D.K."/>
            <person name="Kochhar R.K."/>
            <person name="Mayilraj S."/>
            <person name="Bhadada S.K."/>
        </authorList>
    </citation>
    <scope>NUCLEOTIDE SEQUENCE [LARGE SCALE GENOMIC DNA]</scope>
    <source>
        <strain evidence="3 4">CD08_5</strain>
    </source>
</reference>
<sequence length="122" mass="12974">MPRSRNTQRRLGLARVSGSSMSPTLEAGDTLVVLHGGRPRVGAVVVVRLPADAGGTARPVAVKRLASVRPDGALWVRSDGTGTDSRQLGHLAPGALVAVALLRLPRWRPMRPPRVLRRAAQP</sequence>
<comment type="caution">
    <text evidence="3">The sequence shown here is derived from an EMBL/GenBank/DDBJ whole genome shotgun (WGS) entry which is preliminary data.</text>
</comment>
<dbReference type="STRING" id="767452.AVL62_05345"/>
<keyword evidence="4" id="KW-1185">Reference proteome</keyword>
<evidence type="ECO:0000313" key="4">
    <source>
        <dbReference type="Proteomes" id="UP000054837"/>
    </source>
</evidence>
<dbReference type="EMBL" id="LQBL01000022">
    <property type="protein sequence ID" value="KUG55714.1"/>
    <property type="molecule type" value="Genomic_DNA"/>
</dbReference>
<dbReference type="RefSeq" id="WP_058890822.1">
    <property type="nucleotide sequence ID" value="NZ_LQBL01000022.1"/>
</dbReference>
<feature type="domain" description="Peptidase S24/S26A/S26B/S26C" evidence="2">
    <location>
        <begin position="8"/>
        <end position="76"/>
    </location>
</feature>
<dbReference type="CDD" id="cd06462">
    <property type="entry name" value="Peptidase_S24_S26"/>
    <property type="match status" value="1"/>
</dbReference>
<dbReference type="OrthoDB" id="1467636at2"/>
<dbReference type="InterPro" id="IPR015927">
    <property type="entry name" value="Peptidase_S24_S26A/B/C"/>
</dbReference>
<dbReference type="InterPro" id="IPR036286">
    <property type="entry name" value="LexA/Signal_pep-like_sf"/>
</dbReference>
<dbReference type="AlphaFoldDB" id="A0A0W8I8U8"/>